<dbReference type="AlphaFoldDB" id="A0AAW2TM07"/>
<name>A0AAW2TM07_9LAMI</name>
<organism evidence="1">
    <name type="scientific">Sesamum latifolium</name>
    <dbReference type="NCBI Taxonomy" id="2727402"/>
    <lineage>
        <taxon>Eukaryota</taxon>
        <taxon>Viridiplantae</taxon>
        <taxon>Streptophyta</taxon>
        <taxon>Embryophyta</taxon>
        <taxon>Tracheophyta</taxon>
        <taxon>Spermatophyta</taxon>
        <taxon>Magnoliopsida</taxon>
        <taxon>eudicotyledons</taxon>
        <taxon>Gunneridae</taxon>
        <taxon>Pentapetalae</taxon>
        <taxon>asterids</taxon>
        <taxon>lamiids</taxon>
        <taxon>Lamiales</taxon>
        <taxon>Pedaliaceae</taxon>
        <taxon>Sesamum</taxon>
    </lineage>
</organism>
<reference evidence="1" key="1">
    <citation type="submission" date="2020-06" db="EMBL/GenBank/DDBJ databases">
        <authorList>
            <person name="Li T."/>
            <person name="Hu X."/>
            <person name="Zhang T."/>
            <person name="Song X."/>
            <person name="Zhang H."/>
            <person name="Dai N."/>
            <person name="Sheng W."/>
            <person name="Hou X."/>
            <person name="Wei L."/>
        </authorList>
    </citation>
    <scope>NUCLEOTIDE SEQUENCE</scope>
    <source>
        <strain evidence="1">KEN1</strain>
        <tissue evidence="1">Leaf</tissue>
    </source>
</reference>
<reference evidence="1" key="2">
    <citation type="journal article" date="2024" name="Plant">
        <title>Genomic evolution and insights into agronomic trait innovations of Sesamum species.</title>
        <authorList>
            <person name="Miao H."/>
            <person name="Wang L."/>
            <person name="Qu L."/>
            <person name="Liu H."/>
            <person name="Sun Y."/>
            <person name="Le M."/>
            <person name="Wang Q."/>
            <person name="Wei S."/>
            <person name="Zheng Y."/>
            <person name="Lin W."/>
            <person name="Duan Y."/>
            <person name="Cao H."/>
            <person name="Xiong S."/>
            <person name="Wang X."/>
            <person name="Wei L."/>
            <person name="Li C."/>
            <person name="Ma Q."/>
            <person name="Ju M."/>
            <person name="Zhao R."/>
            <person name="Li G."/>
            <person name="Mu C."/>
            <person name="Tian Q."/>
            <person name="Mei H."/>
            <person name="Zhang T."/>
            <person name="Gao T."/>
            <person name="Zhang H."/>
        </authorList>
    </citation>
    <scope>NUCLEOTIDE SEQUENCE</scope>
    <source>
        <strain evidence="1">KEN1</strain>
    </source>
</reference>
<proteinExistence type="predicted"/>
<dbReference type="EMBL" id="JACGWN010000014">
    <property type="protein sequence ID" value="KAL0405657.1"/>
    <property type="molecule type" value="Genomic_DNA"/>
</dbReference>
<evidence type="ECO:0000313" key="1">
    <source>
        <dbReference type="EMBL" id="KAL0405657.1"/>
    </source>
</evidence>
<gene>
    <name evidence="1" type="ORF">Slati_3879600</name>
</gene>
<comment type="caution">
    <text evidence="1">The sequence shown here is derived from an EMBL/GenBank/DDBJ whole genome shotgun (WGS) entry which is preliminary data.</text>
</comment>
<sequence length="81" mass="8748">MAKPLLSLLTEIFKFMNDITGNFVLDEDLGHLGQLCKKCSAVQAPFYASAPIPIGVDALESSLNASSRSSWPHSPLKRASD</sequence>
<protein>
    <submittedName>
        <fullName evidence="1">Uncharacterized protein</fullName>
    </submittedName>
</protein>
<accession>A0AAW2TM07</accession>